<gene>
    <name evidence="1" type="ORF">DEO27_022125</name>
</gene>
<name>A0A5C1I476_9SPHI</name>
<keyword evidence="2" id="KW-1185">Reference proteome</keyword>
<organism evidence="1 2">
    <name type="scientific">Mucilaginibacter rubeus</name>
    <dbReference type="NCBI Taxonomy" id="2027860"/>
    <lineage>
        <taxon>Bacteria</taxon>
        <taxon>Pseudomonadati</taxon>
        <taxon>Bacteroidota</taxon>
        <taxon>Sphingobacteriia</taxon>
        <taxon>Sphingobacteriales</taxon>
        <taxon>Sphingobacteriaceae</taxon>
        <taxon>Mucilaginibacter</taxon>
    </lineage>
</organism>
<dbReference type="Proteomes" id="UP000251402">
    <property type="component" value="Chromosome"/>
</dbReference>
<accession>A0A5C1I476</accession>
<dbReference type="AlphaFoldDB" id="A0A5C1I476"/>
<dbReference type="Gene3D" id="1.10.30.50">
    <property type="match status" value="1"/>
</dbReference>
<evidence type="ECO:0000313" key="2">
    <source>
        <dbReference type="Proteomes" id="UP000251402"/>
    </source>
</evidence>
<protein>
    <submittedName>
        <fullName evidence="1">Uncharacterized protein</fullName>
    </submittedName>
</protein>
<reference evidence="1" key="1">
    <citation type="submission" date="2019-08" db="EMBL/GenBank/DDBJ databases">
        <title>Comparative genome analysis confer to the adaptation heavy metal polluted environment.</title>
        <authorList>
            <person name="Li Y."/>
        </authorList>
    </citation>
    <scope>NUCLEOTIDE SEQUENCE [LARGE SCALE GENOMIC DNA]</scope>
    <source>
        <strain evidence="1">P1</strain>
    </source>
</reference>
<sequence>MIRNPHKLADLDAMSLVYYRDLQQTMHLNARIGRCTVPELQPLMNYITRNLIRIITLRPDDLETEGVTLNGMFDQAITGYLATNPVLMNAGGNRITARQQKVNHMKKLWKLEINKIFDYDHTADCFTKIDDGKLAYRHATRLQMNTCTYCNANFTYTIRTGRMKSRPEFDHFLKKSTNPFFALSFFNLVPSCSLCNSGALKGQRVFSVGTHIHPMVDDIEGFYQFRTKVKAVDFLVNGKDFDLEMEPCPGKTQAELKKAERSIAVFGINDRYRFHKDIAGEVIKKAYVYNHSAIENIYNGFQVDGQSIFKSPAEVKELVMGNFLHPDHFHKRALSKMTKDIAEEFGLTI</sequence>
<evidence type="ECO:0000313" key="1">
    <source>
        <dbReference type="EMBL" id="QEM12594.1"/>
    </source>
</evidence>
<dbReference type="RefSeq" id="WP_112568701.1">
    <property type="nucleotide sequence ID" value="NZ_CP043450.1"/>
</dbReference>
<dbReference type="KEGG" id="mrub:DEO27_022125"/>
<proteinExistence type="predicted"/>
<dbReference type="OrthoDB" id="9816185at2"/>
<dbReference type="EMBL" id="CP043450">
    <property type="protein sequence ID" value="QEM12594.1"/>
    <property type="molecule type" value="Genomic_DNA"/>
</dbReference>